<reference evidence="1" key="1">
    <citation type="submission" date="2021-02" db="EMBL/GenBank/DDBJ databases">
        <authorList>
            <person name="Nowell W R."/>
        </authorList>
    </citation>
    <scope>NUCLEOTIDE SEQUENCE</scope>
</reference>
<name>A0A818QHR3_9BILA</name>
<evidence type="ECO:0000313" key="1">
    <source>
        <dbReference type="EMBL" id="CAF3640328.1"/>
    </source>
</evidence>
<accession>A0A818QHR3</accession>
<protein>
    <submittedName>
        <fullName evidence="1">Uncharacterized protein</fullName>
    </submittedName>
</protein>
<dbReference type="EMBL" id="CAJNYU010003148">
    <property type="protein sequence ID" value="CAF3640328.1"/>
    <property type="molecule type" value="Genomic_DNA"/>
</dbReference>
<gene>
    <name evidence="1" type="ORF">FME351_LOCUS23927</name>
</gene>
<evidence type="ECO:0000313" key="2">
    <source>
        <dbReference type="Proteomes" id="UP000663869"/>
    </source>
</evidence>
<organism evidence="1 2">
    <name type="scientific">Rotaria socialis</name>
    <dbReference type="NCBI Taxonomy" id="392032"/>
    <lineage>
        <taxon>Eukaryota</taxon>
        <taxon>Metazoa</taxon>
        <taxon>Spiralia</taxon>
        <taxon>Gnathifera</taxon>
        <taxon>Rotifera</taxon>
        <taxon>Eurotatoria</taxon>
        <taxon>Bdelloidea</taxon>
        <taxon>Philodinida</taxon>
        <taxon>Philodinidae</taxon>
        <taxon>Rotaria</taxon>
    </lineage>
</organism>
<dbReference type="Proteomes" id="UP000663869">
    <property type="component" value="Unassembled WGS sequence"/>
</dbReference>
<sequence length="104" mass="11956">MKKVTSRWISHQLNDEQNQERVRLCRENLANFVMVPGDYVILLQVMRRGFTIGRFITSQQTKPGLATILFMHSETGAMSYPDVDAQADNCEDEKAQPHQLITMD</sequence>
<proteinExistence type="predicted"/>
<comment type="caution">
    <text evidence="1">The sequence shown here is derived from an EMBL/GenBank/DDBJ whole genome shotgun (WGS) entry which is preliminary data.</text>
</comment>
<dbReference type="AlphaFoldDB" id="A0A818QHR3"/>